<dbReference type="RefSeq" id="XP_026897146.2">
    <property type="nucleotide sequence ID" value="XM_027041345.2"/>
</dbReference>
<evidence type="ECO:0000259" key="8">
    <source>
        <dbReference type="Pfam" id="PF10495"/>
    </source>
</evidence>
<sequence>MDEDEQEQRRRKVEAGRAKLAHFRQRKTKGDCAHPKKKTAKRKGPAVNAPVQEESPVATEDAGLLGRGDVCKNTSCSDTPDGAGAAQPEDSDGERTGASARPQRNTDGDHPEQPQVITEALAPTSQHSVPVDLPVLDIAYSQNHTEREQECILEIAEWMRRPEDEVGTQQPVEMWQVQLQTQPVPSLELEALRLSLSNMHTAQLELTQANLQKEKETALTELRAMLNGRHAQELALLRSRQQQELGLVREQHVREQEAAALRYSRETAELKEKLQSEMEKNVRMIETLKQDWESERGLCLENLRRELSAKHQLELENLQDQFKKELAEQKAELEKIFQAKNQAEIALRTLEAQHDTDMRKLREDLQSERCQHLEDLELRLRDQEMEKQREVESLRASYEELKAQSQEEIRRLWSQLESVRPNRQDLTELPDQLLAHAPHVEGLGHLKQDFQQQQQQREKTEHESELEQLRIYFEQKLKDAEKSYQEDLILLQQRLQEANEESFLESVDISAFLEERSEKRRREHVDGPSLQSELEAAHWRQLAALKSSLEGRQEVDLAGPQVMEGEQHTGFSEGPDEELARVPLLCAQDTASEVETEVAARVLSLEAEHKLKLSFLQSELKEEIDALKLENRNLHERLRHEIRLKEDLERVKYNLVEDHQEELKKAKEKIQLMKQEFKEREEEWKVTSEGLKRKAEEEVTLMLLDLREQAESEKQLIINKFELREIKMRQLQDQQAAQILELEGSLVEQQGRLRQLELGLAGDEFPQCIHCGREPGGGLAPVDKDWELATLRLKEDCALQLMLAQNRFLEERKEITEKFTAEQDALLREAQEKHAHELRLLRERHQQHVLSLTAELEARHRAQVEELRASMESEHWALLEARVAELRTKHAAAVSALEASHSSHLDSLESRHRSEMQAVREEHRRALEQLRAHLAEQLQEKDASHPAVLTREPEDELNRGRDLPPVEDSLRTPGSTSCSEDGKALAPHELWGAPQQSTLIPAEVEAQGPALRAELHEEEVKRQLSKSRSEVVLEQQIPQLKGEFESEKEVALHEQEKIHRLESEQVQSLYQKEKESLFLQLQEKNNQILQLEDQILSLRHEVEECHSELEKLQQRHERENQEGTNLISMLKSDIDLSDRERRALRDTLRRLLGLFGETLKAAVTLKSRISERVGLCLEDESPREVRPSGQGPSAVPVLEETWPEAALLELDRTLPECAEVSSEAEISSHVCESFFMSPENSLECEQPIRRIYRSLGLAVDGLLELALDSTRQLEEARQIHSRFEKEFSCKNEETAQVVRKHQELLERLDEENAARTRLTLELHQARGLIEGFKVEQASLQEALGQKETAEQGLAVELESLRRQLERATQQQAELREENSVLWTQKEALATEAGEREDGIPVTIAHEDSALRREVECLTQEQLEARKQSEKDRAVLLSQMKVFEAELEEQLSRHEACAKQAEELSALRQQMAALDKHLRSQRQFMDEQAVEREHEREEFQREIQRLEEQLRQAARPRGPCVHDEQLDEEVELLQEKLREKSDGFDELVIKKELADRQVLIQEQEIKRLQETNASCRREATELREELEKQRNTVKALQQDKEALQEQRGVVSTLQSKLDEGSCPTPPAGTCPESPEVQLEAVQTALRQRESEVLDLKEQLGKIKDDLVSKRDEGLHLNVKLDTQSSRASVSLRELQEENARLKAFLQNKEKEIMCVSEQLEAQLAGMGRGTLSEVPCDRNSEIEELRSVIENLRENQQQLQKDKAEEMEQLHEVIERLQRELSLGGPAPLGAQVSELPGDPVASPEALVATGPAGRLLSEQERLHGQALEALQRRLQAAEEAAARKLAELEHSAALREAEVQGMASQIRAFEVALKAKEAKIAERDLEIDALKQQKLAHSAELETILSAFSRFRRSLEQQPLTAEDEPPELQRLRAQCVRLSRQLQVLNQRFLRCQKELDKQQARGAHLHLRAEGSSQGRGPGGEEASDDKASGQDVGTAPNSRVGDPQSAVNGDLQPAKAPVTPDHPGPDRQDRVTSVLAACQEQLESELLLVKSEMHLRMDDRGKVPGRMKNKEKLLEDCQLQKVGLISQVKELQEKLNRLVHSVNFQNSETEDFKFQQPLASSHALENNLSDSSGNGEETDKLPLVDAFHIDKTTCDLIDLSGNQDSLVRNEMPNVPMEDRVDLQDGSLCLQVSLHSGSHDLTHTQEPGPVKNALRAMDLSSWSSPEVVRKDSTLEPAPSLPLTPCSDALSLDASVQDRTSASLQADELDLLWYLGGSAAGKASRWAESPLVVDRAPSTDHHVRRTAVEKDVEDFIVTSLDAQEKPRSSPVGFEGKNSRSDNGDGLGFGDMLSQGSGRLDAPTASPVVLLPVSGRFPQPLEAMKEKEVHPKQVKALLQMVCDESHHILALSEYRGPPSALSKGEPNASLERFPREGPGLLEAIPALRRHPSPTLLKGEKEFPDMCLDWRGEFLQIVQEAFGKEREMLRAELQPRPCGSDPGDHSSLLQRLEKVVQEQEKSLEHLRLSDRSSLLSEIQALRAQLRMTHLQNQEKLQQLCAALTSAEARGSRQEHQLRRQVELLAYKVEQEKRIASDVQKTLNEEQEKASSVRKLLVVEQTVVRDLRSELRECKQDNERLLASLSEAQKEVLQLRSVLDSKESNLKAALQELESERGKERALQSRLEEEQLQHLQREGQSSKTLEELRLSLEKQHAQSNRLCVALKHEQTAKDNLQKELRIEASRCEALLAQERSQLSELRRSLEAEKDRSLELATALRHERLLTEQLSSRAQEAPAHRALLRKLKEEKSRAAELQARLEQVQRQLVADVQKQRAEIEREKEVRGTQTSAVEPAQAWEPTEGESSSQQQAGLKRSQARLAAREGHKDARRRAETRPGRADTEKRQARDKERLRELELRRQRDEHKIRQLQRTVQDLEAKEEARQRQCPESARLQEQRLSLEKVRQQLLWAAGLLTSFVSRTVDRTIGDWTSSNEKAVTSLLHMLEELKSELSAPNSSQKKMPAELQVQLVDVLLKDNDSLMKALCTVTQEKAELRLAVSQLETSLKQHLLKGRVRSRPDRSSWRQDRAVSQSSPRQPEAGLPASEDANPCSMKMEKLYLHYLRAESFRKALIYQKKYLLLLIGGFQDSEQETLSMIAHLGVFPSKADKKISTSRPFTKFRTAVRVVIAILRLRFLVKKWQEVDRKGAVVQGRAARPGFPMPRQQPPPKTSTSPPTRDASSSHTGDPVPKASPCKRERSTPSSNSKSERSLTASQDPEHSLTEYIHHLEMIQQRLGGAPPDCTSKKSCHQKIKQ</sequence>
<evidence type="ECO:0000256" key="4">
    <source>
        <dbReference type="ARBA" id="ARBA00023054"/>
    </source>
</evidence>
<evidence type="ECO:0000256" key="1">
    <source>
        <dbReference type="ARBA" id="ARBA00004300"/>
    </source>
</evidence>
<gene>
    <name evidence="10" type="primary">PCNT</name>
</gene>
<feature type="region of interest" description="Disordered" evidence="7">
    <location>
        <begin position="897"/>
        <end position="921"/>
    </location>
</feature>
<feature type="coiled-coil region" evidence="6">
    <location>
        <begin position="1074"/>
        <end position="1122"/>
    </location>
</feature>
<dbReference type="GeneID" id="106987521"/>
<feature type="coiled-coil region" evidence="6">
    <location>
        <begin position="2731"/>
        <end position="2769"/>
    </location>
</feature>
<keyword evidence="9" id="KW-1185">Reference proteome</keyword>
<feature type="compositionally biased region" description="Polar residues" evidence="7">
    <location>
        <begin position="3258"/>
        <end position="3273"/>
    </location>
</feature>
<keyword evidence="2" id="KW-0963">Cytoplasm</keyword>
<feature type="coiled-coil region" evidence="6">
    <location>
        <begin position="253"/>
        <end position="411"/>
    </location>
</feature>
<feature type="coiled-coil region" evidence="6">
    <location>
        <begin position="2797"/>
        <end position="2831"/>
    </location>
</feature>
<feature type="region of interest" description="Disordered" evidence="7">
    <location>
        <begin position="3209"/>
        <end position="3282"/>
    </location>
</feature>
<keyword evidence="4 6" id="KW-0175">Coiled coil</keyword>
<name>A0A6J1XX42_ACIJB</name>
<accession>A0A6J1XX42</accession>
<feature type="region of interest" description="Disordered" evidence="7">
    <location>
        <begin position="1613"/>
        <end position="1632"/>
    </location>
</feature>
<feature type="coiled-coil region" evidence="6">
    <location>
        <begin position="1820"/>
        <end position="1893"/>
    </location>
</feature>
<evidence type="ECO:0000256" key="3">
    <source>
        <dbReference type="ARBA" id="ARBA00022553"/>
    </source>
</evidence>
<feature type="region of interest" description="Disordered" evidence="7">
    <location>
        <begin position="2321"/>
        <end position="2360"/>
    </location>
</feature>
<feature type="region of interest" description="Disordered" evidence="7">
    <location>
        <begin position="3293"/>
        <end position="3312"/>
    </location>
</feature>
<keyword evidence="3" id="KW-0597">Phosphoprotein</keyword>
<dbReference type="InterPro" id="IPR019528">
    <property type="entry name" value="PACT_domain"/>
</dbReference>
<feature type="compositionally biased region" description="Basic residues" evidence="7">
    <location>
        <begin position="35"/>
        <end position="44"/>
    </location>
</feature>
<evidence type="ECO:0000256" key="6">
    <source>
        <dbReference type="SAM" id="Coils"/>
    </source>
</evidence>
<feature type="compositionally biased region" description="Basic and acidic residues" evidence="7">
    <location>
        <begin position="3075"/>
        <end position="3086"/>
    </location>
</feature>
<feature type="coiled-coil region" evidence="6">
    <location>
        <begin position="1550"/>
        <end position="1605"/>
    </location>
</feature>
<feature type="coiled-coil region" evidence="6">
    <location>
        <begin position="1637"/>
        <end position="1664"/>
    </location>
</feature>
<feature type="compositionally biased region" description="Pro residues" evidence="7">
    <location>
        <begin position="3217"/>
        <end position="3227"/>
    </location>
</feature>
<organism evidence="9 10">
    <name type="scientific">Acinonyx jubatus</name>
    <name type="common">Cheetah</name>
    <dbReference type="NCBI Taxonomy" id="32536"/>
    <lineage>
        <taxon>Eukaryota</taxon>
        <taxon>Metazoa</taxon>
        <taxon>Chordata</taxon>
        <taxon>Craniata</taxon>
        <taxon>Vertebrata</taxon>
        <taxon>Euteleostomi</taxon>
        <taxon>Mammalia</taxon>
        <taxon>Eutheria</taxon>
        <taxon>Laurasiatheria</taxon>
        <taxon>Carnivora</taxon>
        <taxon>Feliformia</taxon>
        <taxon>Felidae</taxon>
        <taxon>Felinae</taxon>
        <taxon>Acinonyx</taxon>
    </lineage>
</organism>
<reference evidence="10" key="1">
    <citation type="submission" date="2025-08" db="UniProtKB">
        <authorList>
            <consortium name="RefSeq"/>
        </authorList>
    </citation>
    <scope>IDENTIFICATION</scope>
    <source>
        <tissue evidence="10">Blood</tissue>
    </source>
</reference>
<dbReference type="KEGG" id="aju:106987521"/>
<dbReference type="GO" id="GO:0005813">
    <property type="term" value="C:centrosome"/>
    <property type="evidence" value="ECO:0007669"/>
    <property type="project" value="UniProtKB-SubCell"/>
</dbReference>
<feature type="coiled-coil region" evidence="6">
    <location>
        <begin position="1291"/>
        <end position="1321"/>
    </location>
</feature>
<feature type="compositionally biased region" description="Basic and acidic residues" evidence="7">
    <location>
        <begin position="2879"/>
        <end position="2915"/>
    </location>
</feature>
<protein>
    <submittedName>
        <fullName evidence="10">Pericentrin isoform X1</fullName>
    </submittedName>
</protein>
<feature type="coiled-coil region" evidence="6">
    <location>
        <begin position="613"/>
        <end position="683"/>
    </location>
</feature>
<dbReference type="PANTHER" id="PTHR44981:SF3">
    <property type="entry name" value="PERICENTRIN"/>
    <property type="match status" value="1"/>
</dbReference>
<feature type="region of interest" description="Disordered" evidence="7">
    <location>
        <begin position="1970"/>
        <end position="2032"/>
    </location>
</feature>
<proteinExistence type="predicted"/>
<evidence type="ECO:0000256" key="5">
    <source>
        <dbReference type="ARBA" id="ARBA00023212"/>
    </source>
</evidence>
<feature type="domain" description="Pericentrin/AKAP-450 centrosomal targeting" evidence="8">
    <location>
        <begin position="3120"/>
        <end position="3198"/>
    </location>
</feature>
<feature type="coiled-coil region" evidence="6">
    <location>
        <begin position="1741"/>
        <end position="1779"/>
    </location>
</feature>
<evidence type="ECO:0000256" key="2">
    <source>
        <dbReference type="ARBA" id="ARBA00022490"/>
    </source>
</evidence>
<dbReference type="Pfam" id="PF10495">
    <property type="entry name" value="PACT_coil_coil"/>
    <property type="match status" value="1"/>
</dbReference>
<feature type="coiled-coil region" evidence="6">
    <location>
        <begin position="1350"/>
        <end position="1377"/>
    </location>
</feature>
<feature type="region of interest" description="Disordered" evidence="7">
    <location>
        <begin position="3071"/>
        <end position="3106"/>
    </location>
</feature>
<dbReference type="GO" id="GO:0060090">
    <property type="term" value="F:molecular adaptor activity"/>
    <property type="evidence" value="ECO:0007669"/>
    <property type="project" value="InterPro"/>
</dbReference>
<feature type="region of interest" description="Disordered" evidence="7">
    <location>
        <begin position="938"/>
        <end position="982"/>
    </location>
</feature>
<evidence type="ECO:0000256" key="7">
    <source>
        <dbReference type="SAM" id="MobiDB-lite"/>
    </source>
</evidence>
<dbReference type="PANTHER" id="PTHR44981">
    <property type="entry name" value="PERICENTRIN-LIKE PROTEIN, ISOFORM F"/>
    <property type="match status" value="1"/>
</dbReference>
<feature type="coiled-coil region" evidence="6">
    <location>
        <begin position="1443"/>
        <end position="1515"/>
    </location>
</feature>
<feature type="coiled-coil region" evidence="6">
    <location>
        <begin position="1929"/>
        <end position="1963"/>
    </location>
</feature>
<feature type="region of interest" description="Disordered" evidence="7">
    <location>
        <begin position="1"/>
        <end position="112"/>
    </location>
</feature>
<feature type="region of interest" description="Disordered" evidence="7">
    <location>
        <begin position="2835"/>
        <end position="2915"/>
    </location>
</feature>
<dbReference type="Proteomes" id="UP001652583">
    <property type="component" value="Chromosome C2"/>
</dbReference>
<keyword evidence="5" id="KW-0206">Cytoskeleton</keyword>
<feature type="coiled-coil region" evidence="6">
    <location>
        <begin position="443"/>
        <end position="501"/>
    </location>
</feature>
<evidence type="ECO:0000313" key="9">
    <source>
        <dbReference type="Proteomes" id="UP001652583"/>
    </source>
</evidence>
<feature type="compositionally biased region" description="Basic and acidic residues" evidence="7">
    <location>
        <begin position="956"/>
        <end position="970"/>
    </location>
</feature>
<dbReference type="InterPro" id="IPR028745">
    <property type="entry name" value="AKAP9/Pericentrin"/>
</dbReference>
<feature type="coiled-coil region" evidence="6">
    <location>
        <begin position="2077"/>
        <end position="2111"/>
    </location>
</feature>
<feature type="compositionally biased region" description="Basic and acidic residues" evidence="7">
    <location>
        <begin position="901"/>
        <end position="921"/>
    </location>
</feature>
<dbReference type="GO" id="GO:0007165">
    <property type="term" value="P:signal transduction"/>
    <property type="evidence" value="ECO:0007669"/>
    <property type="project" value="InterPro"/>
</dbReference>
<evidence type="ECO:0000313" key="10">
    <source>
        <dbReference type="RefSeq" id="XP_026897146.2"/>
    </source>
</evidence>
<comment type="subcellular location">
    <subcellularLocation>
        <location evidence="1">Cytoplasm</location>
        <location evidence="1">Cytoskeleton</location>
        <location evidence="1">Microtubule organizing center</location>
        <location evidence="1">Centrosome</location>
    </subcellularLocation>
</comment>
<feature type="coiled-coil region" evidence="6">
    <location>
        <begin position="2587"/>
        <end position="2691"/>
    </location>
</feature>
<dbReference type="GO" id="GO:0005737">
    <property type="term" value="C:cytoplasm"/>
    <property type="evidence" value="ECO:0007669"/>
    <property type="project" value="UniProtKB-ARBA"/>
</dbReference>